<reference evidence="2 3" key="1">
    <citation type="submission" date="2019-04" db="EMBL/GenBank/DDBJ databases">
        <authorList>
            <person name="Van Vliet M D."/>
        </authorList>
    </citation>
    <scope>NUCLEOTIDE SEQUENCE [LARGE SCALE GENOMIC DNA]</scope>
    <source>
        <strain evidence="2 3">F21</strain>
    </source>
</reference>
<dbReference type="RefSeq" id="WP_136059570.1">
    <property type="nucleotide sequence ID" value="NZ_CAAHFH010000001.1"/>
</dbReference>
<dbReference type="InterPro" id="IPR013783">
    <property type="entry name" value="Ig-like_fold"/>
</dbReference>
<keyword evidence="3" id="KW-1185">Reference proteome</keyword>
<dbReference type="InterPro" id="IPR036116">
    <property type="entry name" value="FN3_sf"/>
</dbReference>
<evidence type="ECO:0000313" key="2">
    <source>
        <dbReference type="EMBL" id="VGO18031.1"/>
    </source>
</evidence>
<proteinExistence type="predicted"/>
<evidence type="ECO:0008006" key="4">
    <source>
        <dbReference type="Google" id="ProtNLM"/>
    </source>
</evidence>
<gene>
    <name evidence="2" type="ORF">SCARR_00081</name>
</gene>
<feature type="signal peptide" evidence="1">
    <location>
        <begin position="1"/>
        <end position="20"/>
    </location>
</feature>
<dbReference type="Proteomes" id="UP000346198">
    <property type="component" value="Unassembled WGS sequence"/>
</dbReference>
<dbReference type="SUPFAM" id="SSF49265">
    <property type="entry name" value="Fibronectin type III"/>
    <property type="match status" value="2"/>
</dbReference>
<evidence type="ECO:0000313" key="3">
    <source>
        <dbReference type="Proteomes" id="UP000346198"/>
    </source>
</evidence>
<dbReference type="EMBL" id="CAAHFH010000001">
    <property type="protein sequence ID" value="VGO18031.1"/>
    <property type="molecule type" value="Genomic_DNA"/>
</dbReference>
<dbReference type="AlphaFoldDB" id="A0A6C2UF34"/>
<name>A0A6C2UF34_9BACT</name>
<sequence length="1150" mass="121221">MKRTIVTLLVAAGMVSASLAVPIIGTDFTSPYTSADLAGQQGWSALPLTGTQAFKVDATAGVADTAPYAGSFDTTNGNAVVLAGTFGNAIDDEWTGSMDFKVATSASGTIATNIIGTVTNIGDVALFGSANDFYQIGLTAVATNGLATGDSNDVMLDFRIKSAAQMQVTINKYGNYSTLAEFTSDELGWDPEFTSTNSVAPDFETDDLRLTWTLRKTRTPDTYSAVAVLSNLTTGAFSVYDDAGNINYAAGRSNLYASATAQLAMQHGPDADDDGTASLVNIAIDSLTVDQTSGNLPVLESSVLSGAGGDGLVDLSWTPVIDASSYTLKRGSAPGGPYSTTVATTNGTRFTDTGLVNETLYYYIVTASSAGVADADSNEVIGEPQSAQTGDIFGWDFTAIEGYTESDLDGQKRWKAQAATGPNAFTVTDAANEGYADTTAATFDTDLGNGVYYNTIMSNNVADEWSGTFSFALSTGPTAGQSVTRTNDVYDATGTNVIGETIDTYDITGMTFNEILHFGVTAPENKDNRLNNNGSTSVGLNLRTTASDGNLAIRLNNGDTIASLTAVQMGWDPDWTDSTNTNGPDFETDEITLEWRMRKSSGGVYMATAEMTCISSITGTTNTSSEGWGTTTAATDAYASDLAIFGMTHQGDADKGKDLDGNAQVISPILVSVNYASLLKSDNVPPEMFVPELTAASLDGTSIEASWNAVSEAVSYALWYSDVDGGPYTLLGSNLVDRVLTNSPLTNLRTYFHVLQAYYGEFGFGPMSAQAIARPLAQVSTGWGESADMLTELNQNLDVANTTVGTIYNRVGNGPGGALVYDGWSDYDVLVAPPVYGVFQVDISGDTSLNFAFSVMNKDDQPFDYIIVRRKLPGSQGTAFLYTELSASADATSQTYGLEAEFATHKWSGTVTEGLHLAVRNGTQWYVSETSVSPGNAVALAGGAVCTIPDLVAENWVAYTPATSTSASLANVVGATFDVAGTVLNNITAIGVLGEGELSLGIQRWSLSTGQQPTALQSWADTQGIYNEDAAADADPDMDGVNNLYEWGLAGDPTDPSSTGRDIKYGGMDATGTNMVFIYPRKKDAPKPDYTVLETPYLLYGAAWTDNSSTYVEDLGPNTGSGVFSQYQWVTNAIPTDLDVKFIGLNIQEP</sequence>
<organism evidence="2 3">
    <name type="scientific">Pontiella sulfatireligans</name>
    <dbReference type="NCBI Taxonomy" id="2750658"/>
    <lineage>
        <taxon>Bacteria</taxon>
        <taxon>Pseudomonadati</taxon>
        <taxon>Kiritimatiellota</taxon>
        <taxon>Kiritimatiellia</taxon>
        <taxon>Kiritimatiellales</taxon>
        <taxon>Pontiellaceae</taxon>
        <taxon>Pontiella</taxon>
    </lineage>
</organism>
<protein>
    <recommendedName>
        <fullName evidence="4">Fibronectin type-III domain-containing protein</fullName>
    </recommendedName>
</protein>
<feature type="chain" id="PRO_5025530727" description="Fibronectin type-III domain-containing protein" evidence="1">
    <location>
        <begin position="21"/>
        <end position="1150"/>
    </location>
</feature>
<keyword evidence="1" id="KW-0732">Signal</keyword>
<accession>A0A6C2UF34</accession>
<dbReference type="Gene3D" id="2.60.40.10">
    <property type="entry name" value="Immunoglobulins"/>
    <property type="match status" value="2"/>
</dbReference>
<evidence type="ECO:0000256" key="1">
    <source>
        <dbReference type="SAM" id="SignalP"/>
    </source>
</evidence>